<evidence type="ECO:0000313" key="9">
    <source>
        <dbReference type="Proteomes" id="UP000294933"/>
    </source>
</evidence>
<dbReference type="InterPro" id="IPR003593">
    <property type="entry name" value="AAA+_ATPase"/>
</dbReference>
<dbReference type="InterPro" id="IPR003959">
    <property type="entry name" value="ATPase_AAA_core"/>
</dbReference>
<feature type="region of interest" description="Disordered" evidence="6">
    <location>
        <begin position="1"/>
        <end position="138"/>
    </location>
</feature>
<feature type="compositionally biased region" description="Basic and acidic residues" evidence="6">
    <location>
        <begin position="74"/>
        <end position="88"/>
    </location>
</feature>
<dbReference type="Pfam" id="PF17862">
    <property type="entry name" value="AAA_lid_3"/>
    <property type="match status" value="1"/>
</dbReference>
<evidence type="ECO:0000256" key="3">
    <source>
        <dbReference type="ARBA" id="ARBA00022787"/>
    </source>
</evidence>
<dbReference type="GO" id="GO:0005524">
    <property type="term" value="F:ATP binding"/>
    <property type="evidence" value="ECO:0007669"/>
    <property type="project" value="UniProtKB-KW"/>
</dbReference>
<dbReference type="Gene3D" id="3.40.50.300">
    <property type="entry name" value="P-loop containing nucleotide triphosphate hydrolases"/>
    <property type="match status" value="1"/>
</dbReference>
<proteinExistence type="predicted"/>
<keyword evidence="3" id="KW-1000">Mitochondrion outer membrane</keyword>
<feature type="compositionally biased region" description="Polar residues" evidence="6">
    <location>
        <begin position="96"/>
        <end position="105"/>
    </location>
</feature>
<gene>
    <name evidence="8" type="ORF">BD410DRAFT_894475</name>
</gene>
<dbReference type="AlphaFoldDB" id="A0A4Y7QI86"/>
<dbReference type="InterPro" id="IPR051701">
    <property type="entry name" value="Mito_OM_Translocase_MSP1"/>
</dbReference>
<dbReference type="SUPFAM" id="SSF52540">
    <property type="entry name" value="P-loop containing nucleoside triphosphate hydrolases"/>
    <property type="match status" value="1"/>
</dbReference>
<dbReference type="VEuPathDB" id="FungiDB:BD410DRAFT_894475"/>
<dbReference type="PANTHER" id="PTHR45644:SF56">
    <property type="entry name" value="AAA ATPASE, PUTATIVE (AFU_ORTHOLOGUE AFUA_2G12920)-RELATED"/>
    <property type="match status" value="1"/>
</dbReference>
<protein>
    <submittedName>
        <fullName evidence="8">AAA-domain-containing protein</fullName>
    </submittedName>
</protein>
<comment type="subcellular location">
    <subcellularLocation>
        <location evidence="1">Mitochondrion outer membrane</location>
        <topology evidence="1">Single-pass membrane protein</topology>
    </subcellularLocation>
</comment>
<evidence type="ECO:0000259" key="7">
    <source>
        <dbReference type="SMART" id="SM00382"/>
    </source>
</evidence>
<feature type="compositionally biased region" description="Acidic residues" evidence="6">
    <location>
        <begin position="685"/>
        <end position="695"/>
    </location>
</feature>
<dbReference type="EMBL" id="ML170159">
    <property type="protein sequence ID" value="TDL27343.1"/>
    <property type="molecule type" value="Genomic_DNA"/>
</dbReference>
<keyword evidence="2" id="KW-0547">Nucleotide-binding</keyword>
<dbReference type="OrthoDB" id="39734at2759"/>
<feature type="compositionally biased region" description="Basic and acidic residues" evidence="6">
    <location>
        <begin position="430"/>
        <end position="440"/>
    </location>
</feature>
<evidence type="ECO:0000313" key="8">
    <source>
        <dbReference type="EMBL" id="TDL27343.1"/>
    </source>
</evidence>
<dbReference type="InterPro" id="IPR003960">
    <property type="entry name" value="ATPase_AAA_CS"/>
</dbReference>
<dbReference type="GO" id="GO:0016887">
    <property type="term" value="F:ATP hydrolysis activity"/>
    <property type="evidence" value="ECO:0007669"/>
    <property type="project" value="InterPro"/>
</dbReference>
<dbReference type="GO" id="GO:0005741">
    <property type="term" value="C:mitochondrial outer membrane"/>
    <property type="evidence" value="ECO:0007669"/>
    <property type="project" value="UniProtKB-SubCell"/>
</dbReference>
<evidence type="ECO:0000256" key="2">
    <source>
        <dbReference type="ARBA" id="ARBA00022741"/>
    </source>
</evidence>
<evidence type="ECO:0000256" key="5">
    <source>
        <dbReference type="ARBA" id="ARBA00023128"/>
    </source>
</evidence>
<dbReference type="Proteomes" id="UP000294933">
    <property type="component" value="Unassembled WGS sequence"/>
</dbReference>
<feature type="compositionally biased region" description="Polar residues" evidence="6">
    <location>
        <begin position="124"/>
        <end position="134"/>
    </location>
</feature>
<accession>A0A4Y7QI86</accession>
<feature type="region of interest" description="Disordered" evidence="6">
    <location>
        <begin position="411"/>
        <end position="440"/>
    </location>
</feature>
<feature type="compositionally biased region" description="Polar residues" evidence="6">
    <location>
        <begin position="26"/>
        <end position="45"/>
    </location>
</feature>
<feature type="region of interest" description="Disordered" evidence="6">
    <location>
        <begin position="972"/>
        <end position="1018"/>
    </location>
</feature>
<keyword evidence="4" id="KW-0067">ATP-binding</keyword>
<feature type="compositionally biased region" description="Polar residues" evidence="6">
    <location>
        <begin position="972"/>
        <end position="1005"/>
    </location>
</feature>
<dbReference type="PANTHER" id="PTHR45644">
    <property type="entry name" value="AAA ATPASE, PUTATIVE (AFU_ORTHOLOGUE AFUA_2G12920)-RELATED-RELATED"/>
    <property type="match status" value="1"/>
</dbReference>
<feature type="domain" description="AAA+ ATPase" evidence="7">
    <location>
        <begin position="771"/>
        <end position="911"/>
    </location>
</feature>
<evidence type="ECO:0000256" key="4">
    <source>
        <dbReference type="ARBA" id="ARBA00022840"/>
    </source>
</evidence>
<keyword evidence="5" id="KW-0496">Mitochondrion</keyword>
<dbReference type="InterPro" id="IPR041569">
    <property type="entry name" value="AAA_lid_3"/>
</dbReference>
<dbReference type="Gene3D" id="1.10.8.60">
    <property type="match status" value="1"/>
</dbReference>
<dbReference type="InterPro" id="IPR027417">
    <property type="entry name" value="P-loop_NTPase"/>
</dbReference>
<name>A0A4Y7QI86_9AGAM</name>
<keyword evidence="3" id="KW-0472">Membrane</keyword>
<reference evidence="8 9" key="1">
    <citation type="submission" date="2018-06" db="EMBL/GenBank/DDBJ databases">
        <title>A transcriptomic atlas of mushroom development highlights an independent origin of complex multicellularity.</title>
        <authorList>
            <consortium name="DOE Joint Genome Institute"/>
            <person name="Krizsan K."/>
            <person name="Almasi E."/>
            <person name="Merenyi Z."/>
            <person name="Sahu N."/>
            <person name="Viragh M."/>
            <person name="Koszo T."/>
            <person name="Mondo S."/>
            <person name="Kiss B."/>
            <person name="Balint B."/>
            <person name="Kues U."/>
            <person name="Barry K."/>
            <person name="Hegedus J.C."/>
            <person name="Henrissat B."/>
            <person name="Johnson J."/>
            <person name="Lipzen A."/>
            <person name="Ohm R."/>
            <person name="Nagy I."/>
            <person name="Pangilinan J."/>
            <person name="Yan J."/>
            <person name="Xiong Y."/>
            <person name="Grigoriev I.V."/>
            <person name="Hibbett D.S."/>
            <person name="Nagy L.G."/>
        </authorList>
    </citation>
    <scope>NUCLEOTIDE SEQUENCE [LARGE SCALE GENOMIC DNA]</scope>
    <source>
        <strain evidence="8 9">SZMC22713</strain>
    </source>
</reference>
<keyword evidence="9" id="KW-1185">Reference proteome</keyword>
<feature type="region of interest" description="Disordered" evidence="6">
    <location>
        <begin position="669"/>
        <end position="699"/>
    </location>
</feature>
<evidence type="ECO:0000256" key="6">
    <source>
        <dbReference type="SAM" id="MobiDB-lite"/>
    </source>
</evidence>
<dbReference type="SMART" id="SM00382">
    <property type="entry name" value="AAA"/>
    <property type="match status" value="1"/>
</dbReference>
<organism evidence="8 9">
    <name type="scientific">Rickenella mellea</name>
    <dbReference type="NCBI Taxonomy" id="50990"/>
    <lineage>
        <taxon>Eukaryota</taxon>
        <taxon>Fungi</taxon>
        <taxon>Dikarya</taxon>
        <taxon>Basidiomycota</taxon>
        <taxon>Agaricomycotina</taxon>
        <taxon>Agaricomycetes</taxon>
        <taxon>Hymenochaetales</taxon>
        <taxon>Rickenellaceae</taxon>
        <taxon>Rickenella</taxon>
    </lineage>
</organism>
<dbReference type="PROSITE" id="PS00674">
    <property type="entry name" value="AAA"/>
    <property type="match status" value="1"/>
</dbReference>
<feature type="compositionally biased region" description="Basic and acidic residues" evidence="6">
    <location>
        <begin position="669"/>
        <end position="684"/>
    </location>
</feature>
<dbReference type="Pfam" id="PF00004">
    <property type="entry name" value="AAA"/>
    <property type="match status" value="1"/>
</dbReference>
<evidence type="ECO:0000256" key="1">
    <source>
        <dbReference type="ARBA" id="ARBA00004572"/>
    </source>
</evidence>
<dbReference type="STRING" id="50990.A0A4Y7QI86"/>
<sequence>MQTQAFLRPTRSFLQRRAFLPHAPRNISSKAGPSKTATRSRTTSHTQKRSSSSVAPPPPAESQPDTTGDTQSDELSHVNDKAAAELEKPKRRTKSTKTASETQGSEPHPSKDSQPLPDGLNILWTPSPSSQSSDALPPPEIFQEALNNFLVSLHPQTQHRATYASSNSMTVEPTLGLYCPIEGGDYVIDETVQELARRTGADVVVLDAVQLAAGEWGKFGKPAASLQLPQNPLHFPFAPTRSTRPPSQAMEEEEGEEEVDFSQGIPSQMTLHVMAHGIPGRTNGRQALISSARSSPPSKAKVFFDELVNVPRLDDPESSSGSRVVRPRIIYVRDYPTLAASAPSWYPPLLSAVRQRRQGPMARPSSPISNAMTIVFGMTPSIVPPAGVSGMDNAGPPGLLGLIMSRPATPTIPGQTRPRATGGNPVAASGRHDWSEDEHAERARERRLRERLRKWERGDVSLHDELPRLPHTAGEGQMNGNAGPRQEIVVIGPGGMGPMNPSFAHALQARMGRGDEGEGGGASQFFRSSVVVPAVRSVAMERATRIERRREINELTMRMGVGAIGGVLGDVLEPPALSDGNKIAEAEDVTKEDMLRFDGTKMWDEWGAHVEAWPNVKDIADRAVGSVVASDGVVDISSSSRSSLEPTAIPWSAVVNAWAAQRSSRDVRKSWIQESSDKASKEQRDDDEQDRDADSEDAHQVDEVVQAVKQDPDLSPHEQRLLGCIVDAGSMPTSFSHVHLPPHTIDSVRTIVSLPLLHPSAFQQGILKQHSMTGCLLFGPPGTGKTLVVRALAKEAGCRMLTVSPSDVMDMYVGEGEKLVRSLFSLARRLSPCVIFLDEIDALFGARMSTRETGGAIAHRGIITEFMQEMDGLKTNKDTNVIVIGATNRPFDLDDAVLRRLPRRLLVDLPGEKERAAILKILLRDEALADDVDFYTLAKRTDMFSGSDLKHLCVSAALAAVKERVTVPWEVPQSNTDNLPASMAEQSIGSSPQHTPGSSAFASLSTEPEEIETQPQPPRTLRLHHFNQALKEIVPSSSESLGSLSALRKWNEEFGEGQKKKRKIMWGKGLFGFSEPGADTLQDGKVAEGYPGVAAISERNDGKR</sequence>